<keyword evidence="1" id="KW-0812">Transmembrane</keyword>
<name>A0A1H3PY57_9PROT</name>
<sequence length="65" mass="7057">MTTIIFLIIATAVLVGGLVWRRARRSQQSGAWSGAFIAVVLVLSLSFIVWLAIMVLAVGPAMREK</sequence>
<accession>A0A1H3PY57</accession>
<evidence type="ECO:0000313" key="2">
    <source>
        <dbReference type="EMBL" id="SDZ06242.1"/>
    </source>
</evidence>
<dbReference type="AlphaFoldDB" id="A0A1H3PY57"/>
<protein>
    <submittedName>
        <fullName evidence="2">Uncharacterized protein</fullName>
    </submittedName>
</protein>
<gene>
    <name evidence="2" type="ORF">SAMN05421881_11202</name>
</gene>
<evidence type="ECO:0000313" key="3">
    <source>
        <dbReference type="Proteomes" id="UP000198640"/>
    </source>
</evidence>
<dbReference type="EMBL" id="FNOY01000120">
    <property type="protein sequence ID" value="SDZ06242.1"/>
    <property type="molecule type" value="Genomic_DNA"/>
</dbReference>
<evidence type="ECO:0000256" key="1">
    <source>
        <dbReference type="SAM" id="Phobius"/>
    </source>
</evidence>
<keyword evidence="1" id="KW-0472">Membrane</keyword>
<dbReference type="RefSeq" id="WP_090415912.1">
    <property type="nucleotide sequence ID" value="NZ_FNOY01000120.1"/>
</dbReference>
<reference evidence="2 3" key="1">
    <citation type="submission" date="2016-10" db="EMBL/GenBank/DDBJ databases">
        <authorList>
            <person name="de Groot N.N."/>
        </authorList>
    </citation>
    <scope>NUCLEOTIDE SEQUENCE [LARGE SCALE GENOMIC DNA]</scope>
    <source>
        <strain evidence="2 3">Nm1</strain>
    </source>
</reference>
<proteinExistence type="predicted"/>
<keyword evidence="3" id="KW-1185">Reference proteome</keyword>
<keyword evidence="1" id="KW-1133">Transmembrane helix</keyword>
<feature type="transmembrane region" description="Helical" evidence="1">
    <location>
        <begin position="31"/>
        <end position="58"/>
    </location>
</feature>
<organism evidence="2 3">
    <name type="scientific">Nitrosomonas halophila</name>
    <dbReference type="NCBI Taxonomy" id="44576"/>
    <lineage>
        <taxon>Bacteria</taxon>
        <taxon>Pseudomonadati</taxon>
        <taxon>Pseudomonadota</taxon>
        <taxon>Betaproteobacteria</taxon>
        <taxon>Nitrosomonadales</taxon>
        <taxon>Nitrosomonadaceae</taxon>
        <taxon>Nitrosomonas</taxon>
    </lineage>
</organism>
<dbReference type="Proteomes" id="UP000198640">
    <property type="component" value="Unassembled WGS sequence"/>
</dbReference>